<evidence type="ECO:0000256" key="1">
    <source>
        <dbReference type="SAM" id="SignalP"/>
    </source>
</evidence>
<dbReference type="Gene3D" id="3.10.100.10">
    <property type="entry name" value="Mannose-Binding Protein A, subunit A"/>
    <property type="match status" value="1"/>
</dbReference>
<feature type="non-terminal residue" evidence="2">
    <location>
        <position position="126"/>
    </location>
</feature>
<organism evidence="2 3">
    <name type="scientific">Mesorhabditis spiculigera</name>
    <dbReference type="NCBI Taxonomy" id="96644"/>
    <lineage>
        <taxon>Eukaryota</taxon>
        <taxon>Metazoa</taxon>
        <taxon>Ecdysozoa</taxon>
        <taxon>Nematoda</taxon>
        <taxon>Chromadorea</taxon>
        <taxon>Rhabditida</taxon>
        <taxon>Rhabditina</taxon>
        <taxon>Rhabditomorpha</taxon>
        <taxon>Rhabditoidea</taxon>
        <taxon>Rhabditidae</taxon>
        <taxon>Mesorhabditinae</taxon>
        <taxon>Mesorhabditis</taxon>
    </lineage>
</organism>
<dbReference type="InterPro" id="IPR016186">
    <property type="entry name" value="C-type_lectin-like/link_sf"/>
</dbReference>
<feature type="chain" id="PRO_5041439850" description="C-type lectin domain-containing protein" evidence="1">
    <location>
        <begin position="18"/>
        <end position="126"/>
    </location>
</feature>
<comment type="caution">
    <text evidence="2">The sequence shown here is derived from an EMBL/GenBank/DDBJ whole genome shotgun (WGS) entry which is preliminary data.</text>
</comment>
<evidence type="ECO:0008006" key="4">
    <source>
        <dbReference type="Google" id="ProtNLM"/>
    </source>
</evidence>
<gene>
    <name evidence="2" type="ORF">MSPICULIGERA_LOCUS21516</name>
</gene>
<reference evidence="2" key="1">
    <citation type="submission" date="2023-06" db="EMBL/GenBank/DDBJ databases">
        <authorList>
            <person name="Delattre M."/>
        </authorList>
    </citation>
    <scope>NUCLEOTIDE SEQUENCE</scope>
    <source>
        <strain evidence="2">AF72</strain>
    </source>
</reference>
<evidence type="ECO:0000313" key="3">
    <source>
        <dbReference type="Proteomes" id="UP001177023"/>
    </source>
</evidence>
<keyword evidence="1" id="KW-0732">Signal</keyword>
<dbReference type="AlphaFoldDB" id="A0AA36DB46"/>
<name>A0AA36DB46_9BILA</name>
<dbReference type="InterPro" id="IPR016187">
    <property type="entry name" value="CTDL_fold"/>
</dbReference>
<dbReference type="EMBL" id="CATQJA010002665">
    <property type="protein sequence ID" value="CAJ0583436.1"/>
    <property type="molecule type" value="Genomic_DNA"/>
</dbReference>
<keyword evidence="3" id="KW-1185">Reference proteome</keyword>
<dbReference type="SUPFAM" id="SSF56436">
    <property type="entry name" value="C-type lectin-like"/>
    <property type="match status" value="1"/>
</dbReference>
<proteinExistence type="predicted"/>
<dbReference type="Proteomes" id="UP001177023">
    <property type="component" value="Unassembled WGS sequence"/>
</dbReference>
<evidence type="ECO:0000313" key="2">
    <source>
        <dbReference type="EMBL" id="CAJ0583436.1"/>
    </source>
</evidence>
<feature type="signal peptide" evidence="1">
    <location>
        <begin position="1"/>
        <end position="17"/>
    </location>
</feature>
<sequence length="126" mass="14036">MLRFASIGIFLVTVAIASVPYCPDGTIAYKGNCLHFMTAKNTFNMTQMTCASLHPNATLFGFENKDELSALKMWMPLQVPIWGVKGPKAPKCPALYNSQKRTDFPNLTCAKQYQFICTHPAPQCNQ</sequence>
<accession>A0AA36DB46</accession>
<protein>
    <recommendedName>
        <fullName evidence="4">C-type lectin domain-containing protein</fullName>
    </recommendedName>
</protein>